<dbReference type="GO" id="GO:0005524">
    <property type="term" value="F:ATP binding"/>
    <property type="evidence" value="ECO:0007669"/>
    <property type="project" value="UniProtKB-KW"/>
</dbReference>
<sequence length="280" mass="31881">MISINNISKYYGKKKVLDNISCTFDTGINSILGPNGAGKTTLMNIICNTIKCQNGEVYYDNTPIIKLEEKYRKDLSVLFQNNPVYPNYTAKEYLKFVGILKGMDKERIETEISRTLDLVNLSDECNKKIKSFSGGMRQRLGIAQALMNTPKIIIFDEPSVGLDPKEREQFKRIIYKLKMNSIIIISTHIVSDIDKISDTITIMNKGKIIVQGNQNDLIKPISGAVWHIPNDELNSFKDEDIYFDDSEARMISVKQPSANSIRCQESLNDAYFYYTSNKKV</sequence>
<dbReference type="EMBL" id="JBBMFD010000023">
    <property type="protein sequence ID" value="MEQ2441381.1"/>
    <property type="molecule type" value="Genomic_DNA"/>
</dbReference>
<name>A0ABV1E242_9FIRM</name>
<protein>
    <submittedName>
        <fullName evidence="6">ATP-binding cassette domain-containing protein</fullName>
    </submittedName>
</protein>
<proteinExistence type="inferred from homology"/>
<evidence type="ECO:0000256" key="4">
    <source>
        <dbReference type="ARBA" id="ARBA00022840"/>
    </source>
</evidence>
<keyword evidence="2" id="KW-0813">Transport</keyword>
<reference evidence="6 7" key="1">
    <citation type="submission" date="2024-03" db="EMBL/GenBank/DDBJ databases">
        <title>Human intestinal bacterial collection.</title>
        <authorList>
            <person name="Pauvert C."/>
            <person name="Hitch T.C.A."/>
            <person name="Clavel T."/>
        </authorList>
    </citation>
    <scope>NUCLEOTIDE SEQUENCE [LARGE SCALE GENOMIC DNA]</scope>
    <source>
        <strain evidence="6 7">CLA-JM-H44</strain>
    </source>
</reference>
<dbReference type="InterPro" id="IPR003593">
    <property type="entry name" value="AAA+_ATPase"/>
</dbReference>
<dbReference type="PROSITE" id="PS00211">
    <property type="entry name" value="ABC_TRANSPORTER_1"/>
    <property type="match status" value="1"/>
</dbReference>
<keyword evidence="4 6" id="KW-0067">ATP-binding</keyword>
<dbReference type="InterPro" id="IPR003439">
    <property type="entry name" value="ABC_transporter-like_ATP-bd"/>
</dbReference>
<keyword evidence="3" id="KW-0547">Nucleotide-binding</keyword>
<evidence type="ECO:0000313" key="7">
    <source>
        <dbReference type="Proteomes" id="UP001489509"/>
    </source>
</evidence>
<evidence type="ECO:0000256" key="3">
    <source>
        <dbReference type="ARBA" id="ARBA00022741"/>
    </source>
</evidence>
<dbReference type="PANTHER" id="PTHR43335:SF2">
    <property type="entry name" value="ABC TRANSPORTER, ATP-BINDING PROTEIN"/>
    <property type="match status" value="1"/>
</dbReference>
<gene>
    <name evidence="6" type="ORF">WMO26_11135</name>
</gene>
<dbReference type="RefSeq" id="WP_349220438.1">
    <property type="nucleotide sequence ID" value="NZ_JBBMFD010000023.1"/>
</dbReference>
<feature type="domain" description="ABC transporter" evidence="5">
    <location>
        <begin position="2"/>
        <end position="230"/>
    </location>
</feature>
<dbReference type="InterPro" id="IPR017871">
    <property type="entry name" value="ABC_transporter-like_CS"/>
</dbReference>
<dbReference type="Proteomes" id="UP001489509">
    <property type="component" value="Unassembled WGS sequence"/>
</dbReference>
<organism evidence="6 7">
    <name type="scientific">Solibaculum intestinale</name>
    <dbReference type="NCBI Taxonomy" id="3133165"/>
    <lineage>
        <taxon>Bacteria</taxon>
        <taxon>Bacillati</taxon>
        <taxon>Bacillota</taxon>
        <taxon>Clostridia</taxon>
        <taxon>Eubacteriales</taxon>
        <taxon>Oscillospiraceae</taxon>
        <taxon>Solibaculum</taxon>
    </lineage>
</organism>
<dbReference type="SMART" id="SM00382">
    <property type="entry name" value="AAA"/>
    <property type="match status" value="1"/>
</dbReference>
<dbReference type="Gene3D" id="3.40.50.300">
    <property type="entry name" value="P-loop containing nucleotide triphosphate hydrolases"/>
    <property type="match status" value="1"/>
</dbReference>
<evidence type="ECO:0000259" key="5">
    <source>
        <dbReference type="PROSITE" id="PS50893"/>
    </source>
</evidence>
<evidence type="ECO:0000256" key="1">
    <source>
        <dbReference type="ARBA" id="ARBA00005417"/>
    </source>
</evidence>
<evidence type="ECO:0000256" key="2">
    <source>
        <dbReference type="ARBA" id="ARBA00022448"/>
    </source>
</evidence>
<keyword evidence="7" id="KW-1185">Reference proteome</keyword>
<dbReference type="Pfam" id="PF00005">
    <property type="entry name" value="ABC_tran"/>
    <property type="match status" value="1"/>
</dbReference>
<accession>A0ABV1E242</accession>
<dbReference type="SUPFAM" id="SSF52540">
    <property type="entry name" value="P-loop containing nucleoside triphosphate hydrolases"/>
    <property type="match status" value="1"/>
</dbReference>
<dbReference type="PROSITE" id="PS50893">
    <property type="entry name" value="ABC_TRANSPORTER_2"/>
    <property type="match status" value="1"/>
</dbReference>
<dbReference type="PANTHER" id="PTHR43335">
    <property type="entry name" value="ABC TRANSPORTER, ATP-BINDING PROTEIN"/>
    <property type="match status" value="1"/>
</dbReference>
<comment type="caution">
    <text evidence="6">The sequence shown here is derived from an EMBL/GenBank/DDBJ whole genome shotgun (WGS) entry which is preliminary data.</text>
</comment>
<comment type="similarity">
    <text evidence="1">Belongs to the ABC transporter superfamily.</text>
</comment>
<evidence type="ECO:0000313" key="6">
    <source>
        <dbReference type="EMBL" id="MEQ2441381.1"/>
    </source>
</evidence>
<dbReference type="InterPro" id="IPR027417">
    <property type="entry name" value="P-loop_NTPase"/>
</dbReference>